<keyword evidence="6" id="KW-0443">Lipid metabolism</keyword>
<reference evidence="13 14" key="1">
    <citation type="submission" date="2006-10" db="EMBL/GenBank/DDBJ databases">
        <title>The Genome Sequence of Batrachochytrium dendrobatidis JEL423.</title>
        <authorList>
            <consortium name="The Broad Institute Genome Sequencing Platform"/>
            <person name="Birren B."/>
            <person name="Lander E."/>
            <person name="Galagan J."/>
            <person name="Cuomo C."/>
            <person name="Devon K."/>
            <person name="Jaffe D."/>
            <person name="Butler J."/>
            <person name="Alvarez P."/>
            <person name="Gnerre S."/>
            <person name="Grabherr M."/>
            <person name="Kleber M."/>
            <person name="Mauceli E."/>
            <person name="Brockman W."/>
            <person name="Young S."/>
            <person name="LaButti K."/>
            <person name="Sykes S."/>
            <person name="DeCaprio D."/>
            <person name="Crawford M."/>
            <person name="Koehrsen M."/>
            <person name="Engels R."/>
            <person name="Montgomery P."/>
            <person name="Pearson M."/>
            <person name="Howarth C."/>
            <person name="Larson L."/>
            <person name="White J."/>
            <person name="O'Leary S."/>
            <person name="Kodira C."/>
            <person name="Zeng Q."/>
            <person name="Yandava C."/>
            <person name="Alvarado L."/>
            <person name="Longcore J."/>
            <person name="James T."/>
        </authorList>
    </citation>
    <scope>NUCLEOTIDE SEQUENCE [LARGE SCALE GENOMIC DNA]</scope>
    <source>
        <strain evidence="13 14">JEL423</strain>
    </source>
</reference>
<keyword evidence="8" id="KW-1208">Phospholipid metabolism</keyword>
<gene>
    <name evidence="13" type="ORF">BDEG_20694</name>
</gene>
<dbReference type="PANTHER" id="PTHR45780:SF2">
    <property type="entry name" value="ETHANOLAMINE-PHOSPHATE CYTIDYLYLTRANSFERASE"/>
    <property type="match status" value="1"/>
</dbReference>
<evidence type="ECO:0000256" key="4">
    <source>
        <dbReference type="ARBA" id="ARBA00022679"/>
    </source>
</evidence>
<evidence type="ECO:0000256" key="9">
    <source>
        <dbReference type="ARBA" id="ARBA00024191"/>
    </source>
</evidence>
<comment type="pathway">
    <text evidence="1">Lipid metabolism.</text>
</comment>
<evidence type="ECO:0000256" key="7">
    <source>
        <dbReference type="ARBA" id="ARBA00023209"/>
    </source>
</evidence>
<keyword evidence="4" id="KW-0808">Transferase</keyword>
<dbReference type="OrthoDB" id="40021at2759"/>
<dbReference type="CDD" id="cd02174">
    <property type="entry name" value="CCT"/>
    <property type="match status" value="1"/>
</dbReference>
<name>A0A177W8X5_BATDL</name>
<evidence type="ECO:0000256" key="5">
    <source>
        <dbReference type="ARBA" id="ARBA00022695"/>
    </source>
</evidence>
<evidence type="ECO:0000313" key="14">
    <source>
        <dbReference type="Proteomes" id="UP000077115"/>
    </source>
</evidence>
<dbReference type="Proteomes" id="UP000077115">
    <property type="component" value="Unassembled WGS sequence"/>
</dbReference>
<dbReference type="SUPFAM" id="SSF52374">
    <property type="entry name" value="Nucleotidylyl transferase"/>
    <property type="match status" value="2"/>
</dbReference>
<dbReference type="EC" id="2.7.7.14" evidence="10"/>
<dbReference type="InterPro" id="IPR014729">
    <property type="entry name" value="Rossmann-like_a/b/a_fold"/>
</dbReference>
<dbReference type="STRING" id="403673.A0A177W8X5"/>
<dbReference type="NCBIfam" id="TIGR00125">
    <property type="entry name" value="cyt_tran_rel"/>
    <property type="match status" value="2"/>
</dbReference>
<dbReference type="GO" id="GO:0006646">
    <property type="term" value="P:phosphatidylethanolamine biosynthetic process"/>
    <property type="evidence" value="ECO:0007669"/>
    <property type="project" value="UniProtKB-UniPathway"/>
</dbReference>
<feature type="domain" description="Cytidyltransferase-like" evidence="12">
    <location>
        <begin position="10"/>
        <end position="135"/>
    </location>
</feature>
<dbReference type="PANTHER" id="PTHR45780">
    <property type="entry name" value="ETHANOLAMINE-PHOSPHATE CYTIDYLYLTRANSFERASE"/>
    <property type="match status" value="1"/>
</dbReference>
<feature type="domain" description="Cytidyltransferase-like" evidence="12">
    <location>
        <begin position="186"/>
        <end position="295"/>
    </location>
</feature>
<keyword evidence="3" id="KW-0444">Lipid biosynthesis</keyword>
<evidence type="ECO:0000256" key="2">
    <source>
        <dbReference type="ARBA" id="ARBA00010101"/>
    </source>
</evidence>
<dbReference type="GO" id="GO:0005737">
    <property type="term" value="C:cytoplasm"/>
    <property type="evidence" value="ECO:0007669"/>
    <property type="project" value="TreeGrafter"/>
</dbReference>
<organism evidence="13 14">
    <name type="scientific">Batrachochytrium dendrobatidis (strain JEL423)</name>
    <dbReference type="NCBI Taxonomy" id="403673"/>
    <lineage>
        <taxon>Eukaryota</taxon>
        <taxon>Fungi</taxon>
        <taxon>Fungi incertae sedis</taxon>
        <taxon>Chytridiomycota</taxon>
        <taxon>Chytridiomycota incertae sedis</taxon>
        <taxon>Chytridiomycetes</taxon>
        <taxon>Rhizophydiales</taxon>
        <taxon>Rhizophydiales incertae sedis</taxon>
        <taxon>Batrachochytrium</taxon>
    </lineage>
</organism>
<proteinExistence type="inferred from homology"/>
<evidence type="ECO:0000256" key="11">
    <source>
        <dbReference type="ARBA" id="ARBA00031473"/>
    </source>
</evidence>
<dbReference type="UniPathway" id="UPA00558">
    <property type="reaction ID" value="UER00742"/>
</dbReference>
<dbReference type="InterPro" id="IPR004821">
    <property type="entry name" value="Cyt_trans-like"/>
</dbReference>
<evidence type="ECO:0000313" key="13">
    <source>
        <dbReference type="EMBL" id="OAJ36529.1"/>
    </source>
</evidence>
<reference evidence="13 14" key="2">
    <citation type="submission" date="2016-05" db="EMBL/GenBank/DDBJ databases">
        <title>Lineage-specific infection strategies underlie the spectrum of fungal disease in amphibians.</title>
        <authorList>
            <person name="Cuomo C.A."/>
            <person name="Farrer R.A."/>
            <person name="James T."/>
            <person name="Longcore J."/>
            <person name="Birren B."/>
        </authorList>
    </citation>
    <scope>NUCLEOTIDE SEQUENCE [LARGE SCALE GENOMIC DNA]</scope>
    <source>
        <strain evidence="13 14">JEL423</strain>
    </source>
</reference>
<dbReference type="InterPro" id="IPR041723">
    <property type="entry name" value="CCT"/>
</dbReference>
<dbReference type="EMBL" id="DS022300">
    <property type="protein sequence ID" value="OAJ36529.1"/>
    <property type="molecule type" value="Genomic_DNA"/>
</dbReference>
<evidence type="ECO:0000256" key="8">
    <source>
        <dbReference type="ARBA" id="ARBA00023264"/>
    </source>
</evidence>
<evidence type="ECO:0000256" key="1">
    <source>
        <dbReference type="ARBA" id="ARBA00005189"/>
    </source>
</evidence>
<keyword evidence="5" id="KW-0548">Nucleotidyltransferase</keyword>
<evidence type="ECO:0000256" key="10">
    <source>
        <dbReference type="ARBA" id="ARBA00024221"/>
    </source>
</evidence>
<evidence type="ECO:0000259" key="12">
    <source>
        <dbReference type="Pfam" id="PF01467"/>
    </source>
</evidence>
<sequence length="341" mass="38696">MSKKPVRIWVDGCFDGMHYGHANALRQAKMMGDHLVVGVHSDEEIERNKGPTVIKENERYAAVAACKWVDEVVPNAPYLTMVEFLDKYNCDFCVHGDDVTTMADGSDCYHAVKSAGRYQECKRTEGISTTDLVERMLYLKNHPLTADSNLNYMRPQAFVVHDTDEKLRIFSENNRKRRPDDRVVYVAGSFDMFHTGHIEYLKNACKEGTYVVAGIYSDKAVSCTKRAEYPIMNLHERALSVLACRYVDDIIMDAPVVPSLEFLNEHHIDVVCHLAATSSEVQDEDIYKAAKEAGKFKEIDNPFPDASTDNIVRRILSNHLQYEERNRRKAAKAALEAHLAT</sequence>
<comment type="pathway">
    <text evidence="9">Phospholipid metabolism; phosphatidylethanolamine biosynthesis; phosphatidylethanolamine from ethanolamine: step 2/3.</text>
</comment>
<comment type="similarity">
    <text evidence="2">Belongs to the cytidylyltransferase family.</text>
</comment>
<dbReference type="InterPro" id="IPR044608">
    <property type="entry name" value="Ect1/PCYT2"/>
</dbReference>
<dbReference type="GO" id="GO:0004306">
    <property type="term" value="F:ethanolamine-phosphate cytidylyltransferase activity"/>
    <property type="evidence" value="ECO:0007669"/>
    <property type="project" value="UniProtKB-EC"/>
</dbReference>
<dbReference type="VEuPathDB" id="FungiDB:BDEG_20694"/>
<evidence type="ECO:0000256" key="6">
    <source>
        <dbReference type="ARBA" id="ARBA00023098"/>
    </source>
</evidence>
<accession>A0A177W8X5</accession>
<dbReference type="Pfam" id="PF01467">
    <property type="entry name" value="CTP_transf_like"/>
    <property type="match status" value="2"/>
</dbReference>
<keyword evidence="7" id="KW-0594">Phospholipid biosynthesis</keyword>
<dbReference type="AlphaFoldDB" id="A0A177W8X5"/>
<dbReference type="Gene3D" id="3.40.50.620">
    <property type="entry name" value="HUPs"/>
    <property type="match status" value="2"/>
</dbReference>
<protein>
    <recommendedName>
        <fullName evidence="10">ethanolamine-phosphate cytidylyltransferase</fullName>
        <ecNumber evidence="10">2.7.7.14</ecNumber>
    </recommendedName>
    <alternativeName>
        <fullName evidence="11">CTP:phosphoethanolamine cytidylyltransferase</fullName>
    </alternativeName>
</protein>
<evidence type="ECO:0000256" key="3">
    <source>
        <dbReference type="ARBA" id="ARBA00022516"/>
    </source>
</evidence>